<dbReference type="OrthoDB" id="6144657at2759"/>
<dbReference type="Gene3D" id="2.60.120.40">
    <property type="match status" value="1"/>
</dbReference>
<dbReference type="PROSITE" id="PS50871">
    <property type="entry name" value="C1Q"/>
    <property type="match status" value="1"/>
</dbReference>
<dbReference type="SMART" id="SM00110">
    <property type="entry name" value="C1Q"/>
    <property type="match status" value="1"/>
</dbReference>
<feature type="signal peptide" evidence="5">
    <location>
        <begin position="1"/>
        <end position="21"/>
    </location>
</feature>
<accession>A0A8B8AK68</accession>
<evidence type="ECO:0000256" key="5">
    <source>
        <dbReference type="SAM" id="SignalP"/>
    </source>
</evidence>
<organism evidence="7 8">
    <name type="scientific">Crassostrea virginica</name>
    <name type="common">Eastern oyster</name>
    <dbReference type="NCBI Taxonomy" id="6565"/>
    <lineage>
        <taxon>Eukaryota</taxon>
        <taxon>Metazoa</taxon>
        <taxon>Spiralia</taxon>
        <taxon>Lophotrochozoa</taxon>
        <taxon>Mollusca</taxon>
        <taxon>Bivalvia</taxon>
        <taxon>Autobranchia</taxon>
        <taxon>Pteriomorphia</taxon>
        <taxon>Ostreida</taxon>
        <taxon>Ostreoidea</taxon>
        <taxon>Ostreidae</taxon>
        <taxon>Crassostrea</taxon>
    </lineage>
</organism>
<name>A0A8B8AK68_CRAVI</name>
<dbReference type="GeneID" id="111102927"/>
<dbReference type="KEGG" id="cvn:111102927"/>
<reference evidence="8" key="1">
    <citation type="submission" date="2025-08" db="UniProtKB">
        <authorList>
            <consortium name="RefSeq"/>
        </authorList>
    </citation>
    <scope>IDENTIFICATION</scope>
    <source>
        <tissue evidence="8">Whole sample</tissue>
    </source>
</reference>
<evidence type="ECO:0000259" key="6">
    <source>
        <dbReference type="PROSITE" id="PS50871"/>
    </source>
</evidence>
<keyword evidence="2" id="KW-0964">Secreted</keyword>
<evidence type="ECO:0000313" key="8">
    <source>
        <dbReference type="RefSeq" id="XP_022291586.1"/>
    </source>
</evidence>
<dbReference type="GO" id="GO:0005576">
    <property type="term" value="C:extracellular region"/>
    <property type="evidence" value="ECO:0007669"/>
    <property type="project" value="UniProtKB-SubCell"/>
</dbReference>
<dbReference type="Proteomes" id="UP000694844">
    <property type="component" value="Chromosome 7"/>
</dbReference>
<feature type="coiled-coil region" evidence="4">
    <location>
        <begin position="46"/>
        <end position="84"/>
    </location>
</feature>
<protein>
    <submittedName>
        <fullName evidence="8">Uncharacterized protein LOC111102927</fullName>
    </submittedName>
</protein>
<evidence type="ECO:0000313" key="7">
    <source>
        <dbReference type="Proteomes" id="UP000694844"/>
    </source>
</evidence>
<evidence type="ECO:0000256" key="4">
    <source>
        <dbReference type="SAM" id="Coils"/>
    </source>
</evidence>
<dbReference type="AlphaFoldDB" id="A0A8B8AK68"/>
<dbReference type="PANTHER" id="PTHR22923:SF102">
    <property type="entry name" value="CEREBELLIN 13-RELATED"/>
    <property type="match status" value="1"/>
</dbReference>
<dbReference type="PRINTS" id="PR00007">
    <property type="entry name" value="COMPLEMNTC1Q"/>
</dbReference>
<keyword evidence="3 5" id="KW-0732">Signal</keyword>
<dbReference type="RefSeq" id="XP_022291586.1">
    <property type="nucleotide sequence ID" value="XM_022435878.1"/>
</dbReference>
<gene>
    <name evidence="8" type="primary">LOC111102927</name>
</gene>
<sequence length="368" mass="41381">MMYCIRAVYFIVLVLFNIVETKGLLANGNSNASDPIHGSSGHNLDMTDMIQMLLNATTELENLKRQVENDKSTLETFKQQAENDRITMQNRMFLLETELTKLNASKPPTNQEFSTYLMSMNQLIQSVATNEENDKNLTHHFNAAVKQLDELKAEMLHTRLNQSTEMEHYKQQSESEKSKVYLLQNLTQRMSQRLDDLNVQFRYTSLSLLDLHTATEQLNGSLLQQLEERISHIPDEIIANVSTRIGFTAGVTSASTSWNSGTLVFPKVVTNVGNGYNPSDGVFTAPRAGVYVFFVNVQSYGTQYIYVDIVLNGASKVRTMAQTNYDAGPNLAVLSLQTGDRVWVKYHVGQGYYSHSDGPITTFSGFLI</sequence>
<dbReference type="PANTHER" id="PTHR22923">
    <property type="entry name" value="CEREBELLIN-RELATED"/>
    <property type="match status" value="1"/>
</dbReference>
<feature type="chain" id="PRO_5034143230" evidence="5">
    <location>
        <begin position="22"/>
        <end position="368"/>
    </location>
</feature>
<dbReference type="SUPFAM" id="SSF49842">
    <property type="entry name" value="TNF-like"/>
    <property type="match status" value="1"/>
</dbReference>
<dbReference type="InterPro" id="IPR008983">
    <property type="entry name" value="Tumour_necrosis_fac-like_dom"/>
</dbReference>
<feature type="domain" description="C1q" evidence="6">
    <location>
        <begin position="240"/>
        <end position="368"/>
    </location>
</feature>
<keyword evidence="4" id="KW-0175">Coiled coil</keyword>
<evidence type="ECO:0000256" key="2">
    <source>
        <dbReference type="ARBA" id="ARBA00022525"/>
    </source>
</evidence>
<evidence type="ECO:0000256" key="3">
    <source>
        <dbReference type="ARBA" id="ARBA00022729"/>
    </source>
</evidence>
<dbReference type="Pfam" id="PF00386">
    <property type="entry name" value="C1q"/>
    <property type="match status" value="1"/>
</dbReference>
<keyword evidence="7" id="KW-1185">Reference proteome</keyword>
<evidence type="ECO:0000256" key="1">
    <source>
        <dbReference type="ARBA" id="ARBA00004613"/>
    </source>
</evidence>
<dbReference type="InterPro" id="IPR001073">
    <property type="entry name" value="C1q_dom"/>
</dbReference>
<comment type="subcellular location">
    <subcellularLocation>
        <location evidence="1">Secreted</location>
    </subcellularLocation>
</comment>
<proteinExistence type="predicted"/>
<dbReference type="InterPro" id="IPR050822">
    <property type="entry name" value="Cerebellin_Synaptic_Org"/>
</dbReference>